<name>A0A4Y8QAS7_9BACL</name>
<organism evidence="2 3">
    <name type="scientific">Paenibacillus athensensis</name>
    <dbReference type="NCBI Taxonomy" id="1967502"/>
    <lineage>
        <taxon>Bacteria</taxon>
        <taxon>Bacillati</taxon>
        <taxon>Bacillota</taxon>
        <taxon>Bacilli</taxon>
        <taxon>Bacillales</taxon>
        <taxon>Paenibacillaceae</taxon>
        <taxon>Paenibacillus</taxon>
    </lineage>
</organism>
<dbReference type="GO" id="GO:0003824">
    <property type="term" value="F:catalytic activity"/>
    <property type="evidence" value="ECO:0007669"/>
    <property type="project" value="UniProtKB-ARBA"/>
</dbReference>
<proteinExistence type="predicted"/>
<dbReference type="EMBL" id="MYFO01000001">
    <property type="protein sequence ID" value="TFE92020.1"/>
    <property type="molecule type" value="Genomic_DNA"/>
</dbReference>
<sequence>MKIGRRRLLAGFCGFVATRFGDILVNKANQGEGSQAVADLELFDIYDSGGRWLGTAPRSQVHAQGFWHRTFQCWIVSRANGVPRLLLQLRHPDKDTFPDLLDISCAGHLQAGEDVADGARELEEELGLSVAFEQLWPCGVIAEEDVIGDLIDREFCHVFALICEQPLAAYTVQKGEVSGLFTVPLDAFRRLIAGEAEQIEAQGFVVDERGSRCSLERRIGRSELVPHPAAYYEMLFAGIDAMLALADAGA</sequence>
<dbReference type="SUPFAM" id="SSF55811">
    <property type="entry name" value="Nudix"/>
    <property type="match status" value="1"/>
</dbReference>
<keyword evidence="3" id="KW-1185">Reference proteome</keyword>
<comment type="caution">
    <text evidence="2">The sequence shown here is derived from an EMBL/GenBank/DDBJ whole genome shotgun (WGS) entry which is preliminary data.</text>
</comment>
<dbReference type="Pfam" id="PF00293">
    <property type="entry name" value="NUDIX"/>
    <property type="match status" value="1"/>
</dbReference>
<dbReference type="Gene3D" id="3.90.79.10">
    <property type="entry name" value="Nucleoside Triphosphate Pyrophosphohydrolase"/>
    <property type="match status" value="1"/>
</dbReference>
<dbReference type="InterPro" id="IPR000086">
    <property type="entry name" value="NUDIX_hydrolase_dom"/>
</dbReference>
<dbReference type="Proteomes" id="UP000298246">
    <property type="component" value="Unassembled WGS sequence"/>
</dbReference>
<dbReference type="AlphaFoldDB" id="A0A4Y8QAS7"/>
<dbReference type="OrthoDB" id="9780586at2"/>
<accession>A0A4Y8QAS7</accession>
<dbReference type="PANTHER" id="PTHR10885">
    <property type="entry name" value="ISOPENTENYL-DIPHOSPHATE DELTA-ISOMERASE"/>
    <property type="match status" value="1"/>
</dbReference>
<dbReference type="PROSITE" id="PS51462">
    <property type="entry name" value="NUDIX"/>
    <property type="match status" value="1"/>
</dbReference>
<evidence type="ECO:0000259" key="1">
    <source>
        <dbReference type="PROSITE" id="PS51462"/>
    </source>
</evidence>
<reference evidence="2 3" key="1">
    <citation type="submission" date="2017-03" db="EMBL/GenBank/DDBJ databases">
        <title>Isolation of Levoglucosan Utilizing Bacteria.</title>
        <authorList>
            <person name="Arya A.S."/>
        </authorList>
    </citation>
    <scope>NUCLEOTIDE SEQUENCE [LARGE SCALE GENOMIC DNA]</scope>
    <source>
        <strain evidence="2 3">MEC069</strain>
    </source>
</reference>
<dbReference type="CDD" id="cd04692">
    <property type="entry name" value="NUDIX_Hydrolase"/>
    <property type="match status" value="1"/>
</dbReference>
<protein>
    <recommendedName>
        <fullName evidence="1">Nudix hydrolase domain-containing protein</fullName>
    </recommendedName>
</protein>
<gene>
    <name evidence="2" type="ORF">B5M42_01340</name>
</gene>
<evidence type="ECO:0000313" key="2">
    <source>
        <dbReference type="EMBL" id="TFE92020.1"/>
    </source>
</evidence>
<feature type="domain" description="Nudix hydrolase" evidence="1">
    <location>
        <begin position="66"/>
        <end position="206"/>
    </location>
</feature>
<dbReference type="PANTHER" id="PTHR10885:SF0">
    <property type="entry name" value="ISOPENTENYL-DIPHOSPHATE DELTA-ISOMERASE"/>
    <property type="match status" value="1"/>
</dbReference>
<evidence type="ECO:0000313" key="3">
    <source>
        <dbReference type="Proteomes" id="UP000298246"/>
    </source>
</evidence>
<dbReference type="InterPro" id="IPR015797">
    <property type="entry name" value="NUDIX_hydrolase-like_dom_sf"/>
</dbReference>